<accession>A0A9W7L0G5</accession>
<keyword evidence="2" id="KW-0812">Transmembrane</keyword>
<organism evidence="4 5">
    <name type="scientific">Triparma laevis f. longispina</name>
    <dbReference type="NCBI Taxonomy" id="1714387"/>
    <lineage>
        <taxon>Eukaryota</taxon>
        <taxon>Sar</taxon>
        <taxon>Stramenopiles</taxon>
        <taxon>Ochrophyta</taxon>
        <taxon>Bolidophyceae</taxon>
        <taxon>Parmales</taxon>
        <taxon>Triparmaceae</taxon>
        <taxon>Triparma</taxon>
    </lineage>
</organism>
<evidence type="ECO:0000313" key="5">
    <source>
        <dbReference type="Proteomes" id="UP001165122"/>
    </source>
</evidence>
<dbReference type="PANTHER" id="PTHR10153">
    <property type="entry name" value="SMALL CONDUCTANCE CALCIUM-ACTIVATED POTASSIUM CHANNEL"/>
    <property type="match status" value="1"/>
</dbReference>
<dbReference type="GO" id="GO:0016286">
    <property type="term" value="F:small conductance calcium-activated potassium channel activity"/>
    <property type="evidence" value="ECO:0007669"/>
    <property type="project" value="InterPro"/>
</dbReference>
<evidence type="ECO:0000256" key="2">
    <source>
        <dbReference type="SAM" id="Phobius"/>
    </source>
</evidence>
<keyword evidence="5" id="KW-1185">Reference proteome</keyword>
<sequence>MMSASKTPLLSTSSDDDPLLIGYTGGSTNTNKFPKSIFAHNACLCILTVLEIALTIIILESHVPCDNISMGILWSMNALSLITVWSLYNIKLSIDLDSEEGDWLEKKGNFRLAMLLGGESFICLFSPNHRFGQDASPLFNFNTGVALCVFIRLYNFLRLLRDLDPLYIRRSEIRRQLIHMNLLPPRFDWLFSLKRLVHDRGFFFCSFTFLLQLCIFSYVMFSVERNQDDMICNALEEENCWDDFWLVVWFCASTITTVGYGDMVPSTGLGRMISIIMCCAGVVLLGFIYSIVSQSLKVTEKGLAALEVAKLQELNEKRLKVNDEKRKVIDRKIEMVEQNLQDNVNKRLERIEIMLRELNNK</sequence>
<keyword evidence="2" id="KW-1133">Transmembrane helix</keyword>
<keyword evidence="1" id="KW-0175">Coiled coil</keyword>
<evidence type="ECO:0000313" key="4">
    <source>
        <dbReference type="EMBL" id="GMI18738.1"/>
    </source>
</evidence>
<feature type="transmembrane region" description="Helical" evidence="2">
    <location>
        <begin position="138"/>
        <end position="157"/>
    </location>
</feature>
<feature type="coiled-coil region" evidence="1">
    <location>
        <begin position="311"/>
        <end position="361"/>
    </location>
</feature>
<dbReference type="GO" id="GO:0016020">
    <property type="term" value="C:membrane"/>
    <property type="evidence" value="ECO:0007669"/>
    <property type="project" value="InterPro"/>
</dbReference>
<protein>
    <recommendedName>
        <fullName evidence="3">Potassium channel domain-containing protein</fullName>
    </recommendedName>
</protein>
<feature type="transmembrane region" description="Helical" evidence="2">
    <location>
        <begin position="273"/>
        <end position="292"/>
    </location>
</feature>
<dbReference type="Pfam" id="PF07885">
    <property type="entry name" value="Ion_trans_2"/>
    <property type="match status" value="1"/>
</dbReference>
<dbReference type="InterPro" id="IPR013099">
    <property type="entry name" value="K_chnl_dom"/>
</dbReference>
<dbReference type="Proteomes" id="UP001165122">
    <property type="component" value="Unassembled WGS sequence"/>
</dbReference>
<dbReference type="OrthoDB" id="415460at2759"/>
<comment type="caution">
    <text evidence="4">The sequence shown here is derived from an EMBL/GenBank/DDBJ whole genome shotgun (WGS) entry which is preliminary data.</text>
</comment>
<feature type="domain" description="Potassium channel" evidence="3">
    <location>
        <begin position="215"/>
        <end position="294"/>
    </location>
</feature>
<keyword evidence="2" id="KW-0472">Membrane</keyword>
<evidence type="ECO:0000256" key="1">
    <source>
        <dbReference type="SAM" id="Coils"/>
    </source>
</evidence>
<gene>
    <name evidence="4" type="ORF">TrLO_g14361</name>
</gene>
<evidence type="ECO:0000259" key="3">
    <source>
        <dbReference type="Pfam" id="PF07885"/>
    </source>
</evidence>
<name>A0A9W7L0G5_9STRA</name>
<feature type="transmembrane region" description="Helical" evidence="2">
    <location>
        <begin position="71"/>
        <end position="88"/>
    </location>
</feature>
<dbReference type="EMBL" id="BRXW01000345">
    <property type="protein sequence ID" value="GMI18738.1"/>
    <property type="molecule type" value="Genomic_DNA"/>
</dbReference>
<dbReference type="AlphaFoldDB" id="A0A9W7L0G5"/>
<dbReference type="Gene3D" id="1.10.287.70">
    <property type="match status" value="1"/>
</dbReference>
<dbReference type="SUPFAM" id="SSF81324">
    <property type="entry name" value="Voltage-gated potassium channels"/>
    <property type="match status" value="1"/>
</dbReference>
<feature type="transmembrane region" description="Helical" evidence="2">
    <location>
        <begin position="244"/>
        <end position="261"/>
    </location>
</feature>
<reference evidence="5" key="1">
    <citation type="journal article" date="2023" name="Commun. Biol.">
        <title>Genome analysis of Parmales, the sister group of diatoms, reveals the evolutionary specialization of diatoms from phago-mixotrophs to photoautotrophs.</title>
        <authorList>
            <person name="Ban H."/>
            <person name="Sato S."/>
            <person name="Yoshikawa S."/>
            <person name="Yamada K."/>
            <person name="Nakamura Y."/>
            <person name="Ichinomiya M."/>
            <person name="Sato N."/>
            <person name="Blanc-Mathieu R."/>
            <person name="Endo H."/>
            <person name="Kuwata A."/>
            <person name="Ogata H."/>
        </authorList>
    </citation>
    <scope>NUCLEOTIDE SEQUENCE [LARGE SCALE GENOMIC DNA]</scope>
    <source>
        <strain evidence="5">NIES 3700</strain>
    </source>
</reference>
<proteinExistence type="predicted"/>
<dbReference type="InterPro" id="IPR015449">
    <property type="entry name" value="K_chnl_Ca-activ_SK"/>
</dbReference>
<feature type="transmembrane region" description="Helical" evidence="2">
    <location>
        <begin position="201"/>
        <end position="223"/>
    </location>
</feature>
<feature type="transmembrane region" description="Helical" evidence="2">
    <location>
        <begin position="37"/>
        <end position="59"/>
    </location>
</feature>